<feature type="domain" description="Thyroglobulin type-1" evidence="2">
    <location>
        <begin position="4"/>
        <end position="69"/>
    </location>
</feature>
<dbReference type="PROSITE" id="PS51162">
    <property type="entry name" value="THYROGLOBULIN_1_2"/>
    <property type="match status" value="1"/>
</dbReference>
<dbReference type="STRING" id="266264.Rmet_3019"/>
<dbReference type="HOGENOM" id="CLU_1947045_0_0_4"/>
<dbReference type="InterPro" id="IPR000716">
    <property type="entry name" value="Thyroglobulin_1"/>
</dbReference>
<dbReference type="Proteomes" id="UP000002429">
    <property type="component" value="Chromosome"/>
</dbReference>
<protein>
    <recommendedName>
        <fullName evidence="2">Thyroglobulin type-1 domain-containing protein</fullName>
    </recommendedName>
</protein>
<evidence type="ECO:0000259" key="2">
    <source>
        <dbReference type="PROSITE" id="PS51162"/>
    </source>
</evidence>
<accession>Q1LIY4</accession>
<sequence>MSSRVQCERIRAALRAASGAAVPRAGVLPRTRLACGHCRVRRCAGCWCSLATGPQLPGSRTWGTGGGKCGRQDKRGRHLSARKASLHVGGRGTQRLCRRAAWGVRHAPIQACPRASHARTRQSLQGAQA</sequence>
<evidence type="ECO:0000313" key="3">
    <source>
        <dbReference type="EMBL" id="ABF09892.1"/>
    </source>
</evidence>
<dbReference type="EMBL" id="CP000352">
    <property type="protein sequence ID" value="ABF09892.1"/>
    <property type="molecule type" value="Genomic_DNA"/>
</dbReference>
<organism evidence="3 4">
    <name type="scientific">Cupriavidus metallidurans (strain ATCC 43123 / DSM 2839 / NBRC 102507 / CH34)</name>
    <name type="common">Ralstonia metallidurans</name>
    <dbReference type="NCBI Taxonomy" id="266264"/>
    <lineage>
        <taxon>Bacteria</taxon>
        <taxon>Pseudomonadati</taxon>
        <taxon>Pseudomonadota</taxon>
        <taxon>Betaproteobacteria</taxon>
        <taxon>Burkholderiales</taxon>
        <taxon>Burkholderiaceae</taxon>
        <taxon>Cupriavidus</taxon>
    </lineage>
</organism>
<feature type="region of interest" description="Disordered" evidence="1">
    <location>
        <begin position="62"/>
        <end position="82"/>
    </location>
</feature>
<evidence type="ECO:0000256" key="1">
    <source>
        <dbReference type="SAM" id="MobiDB-lite"/>
    </source>
</evidence>
<keyword evidence="4" id="KW-1185">Reference proteome</keyword>
<reference evidence="4" key="1">
    <citation type="journal article" date="2010" name="PLoS ONE">
        <title>The complete genome sequence of Cupriavidus metallidurans strain CH34, a master survivalist in harsh and anthropogenic environments.</title>
        <authorList>
            <person name="Janssen P.J."/>
            <person name="Van Houdt R."/>
            <person name="Moors H."/>
            <person name="Monsieurs P."/>
            <person name="Morin N."/>
            <person name="Michaux A."/>
            <person name="Benotmane M.A."/>
            <person name="Leys N."/>
            <person name="Vallaeys T."/>
            <person name="Lapidus A."/>
            <person name="Monchy S."/>
            <person name="Medigue C."/>
            <person name="Taghavi S."/>
            <person name="McCorkle S."/>
            <person name="Dunn J."/>
            <person name="van der Lelie D."/>
            <person name="Mergeay M."/>
        </authorList>
    </citation>
    <scope>NUCLEOTIDE SEQUENCE [LARGE SCALE GENOMIC DNA]</scope>
    <source>
        <strain evidence="4">ATCC 43123 / DSM 2839 / NBRC 102507 / CH34</strain>
    </source>
</reference>
<dbReference type="KEGG" id="rme:Rmet_3019"/>
<proteinExistence type="predicted"/>
<evidence type="ECO:0000313" key="4">
    <source>
        <dbReference type="Proteomes" id="UP000002429"/>
    </source>
</evidence>
<dbReference type="AlphaFoldDB" id="Q1LIY4"/>
<gene>
    <name evidence="3" type="ordered locus">Rmet_3019</name>
</gene>
<name>Q1LIY4_CUPMC</name>